<feature type="transmembrane region" description="Helical" evidence="1">
    <location>
        <begin position="66"/>
        <end position="87"/>
    </location>
</feature>
<keyword evidence="3" id="KW-1185">Reference proteome</keyword>
<dbReference type="EMBL" id="MLCB01000203">
    <property type="protein sequence ID" value="OJI92032.1"/>
    <property type="molecule type" value="Genomic_DNA"/>
</dbReference>
<dbReference type="AlphaFoldDB" id="A0A1L9NS78"/>
<dbReference type="Pfam" id="PF02325">
    <property type="entry name" value="CCB3_YggT"/>
    <property type="match status" value="1"/>
</dbReference>
<keyword evidence="1" id="KW-1133">Transmembrane helix</keyword>
<keyword evidence="1" id="KW-0472">Membrane</keyword>
<dbReference type="InterPro" id="IPR003425">
    <property type="entry name" value="CCB3/YggT"/>
</dbReference>
<accession>A0A1L9NS78</accession>
<dbReference type="GO" id="GO:0016020">
    <property type="term" value="C:membrane"/>
    <property type="evidence" value="ECO:0007669"/>
    <property type="project" value="InterPro"/>
</dbReference>
<dbReference type="Proteomes" id="UP000184514">
    <property type="component" value="Unassembled WGS sequence"/>
</dbReference>
<sequence>MLSLFQILLLILDIAWFFIVAHVIMSWLINFQVLNLNQQFVAQIWYGLNRILDPVYNKIRSFLPNMAGIDLAPLVALVGVYALRIVISNNMQSFY</sequence>
<keyword evidence="1" id="KW-0812">Transmembrane</keyword>
<name>A0A1L9NS78_9RHOB</name>
<organism evidence="2 3">
    <name type="scientific">Planktotalea frisia</name>
    <dbReference type="NCBI Taxonomy" id="696762"/>
    <lineage>
        <taxon>Bacteria</taxon>
        <taxon>Pseudomonadati</taxon>
        <taxon>Pseudomonadota</taxon>
        <taxon>Alphaproteobacteria</taxon>
        <taxon>Rhodobacterales</taxon>
        <taxon>Paracoccaceae</taxon>
        <taxon>Planktotalea</taxon>
    </lineage>
</organism>
<feature type="transmembrane region" description="Helical" evidence="1">
    <location>
        <begin position="7"/>
        <end position="29"/>
    </location>
</feature>
<evidence type="ECO:0000313" key="3">
    <source>
        <dbReference type="Proteomes" id="UP000184514"/>
    </source>
</evidence>
<protein>
    <submittedName>
        <fullName evidence="2">YGGT family protein</fullName>
    </submittedName>
</protein>
<proteinExistence type="predicted"/>
<reference evidence="2 3" key="1">
    <citation type="submission" date="2016-10" db="EMBL/GenBank/DDBJ databases">
        <title>Genome sequence of Planktotalea frisia SH6-1.</title>
        <authorList>
            <person name="Poehlein A."/>
            <person name="Bakenhus I."/>
            <person name="Voget S."/>
            <person name="Brinkhoff T."/>
            <person name="Simon M."/>
        </authorList>
    </citation>
    <scope>NUCLEOTIDE SEQUENCE [LARGE SCALE GENOMIC DNA]</scope>
    <source>
        <strain evidence="2 3">SH6-1</strain>
    </source>
</reference>
<dbReference type="OrthoDB" id="9814445at2"/>
<gene>
    <name evidence="2" type="ORF">PFRI_37430</name>
</gene>
<evidence type="ECO:0000256" key="1">
    <source>
        <dbReference type="SAM" id="Phobius"/>
    </source>
</evidence>
<evidence type="ECO:0000313" key="2">
    <source>
        <dbReference type="EMBL" id="OJI92032.1"/>
    </source>
</evidence>
<dbReference type="RefSeq" id="WP_072632229.1">
    <property type="nucleotide sequence ID" value="NZ_JABBAN010000170.1"/>
</dbReference>
<dbReference type="STRING" id="696762.PFRI_37430"/>
<comment type="caution">
    <text evidence="2">The sequence shown here is derived from an EMBL/GenBank/DDBJ whole genome shotgun (WGS) entry which is preliminary data.</text>
</comment>